<organism evidence="2 3">
    <name type="scientific">Wickerhamomyces pijperi</name>
    <name type="common">Yeast</name>
    <name type="synonym">Pichia pijperi</name>
    <dbReference type="NCBI Taxonomy" id="599730"/>
    <lineage>
        <taxon>Eukaryota</taxon>
        <taxon>Fungi</taxon>
        <taxon>Dikarya</taxon>
        <taxon>Ascomycota</taxon>
        <taxon>Saccharomycotina</taxon>
        <taxon>Saccharomycetes</taxon>
        <taxon>Phaffomycetales</taxon>
        <taxon>Wickerhamomycetaceae</taxon>
        <taxon>Wickerhamomyces</taxon>
    </lineage>
</organism>
<evidence type="ECO:0000313" key="3">
    <source>
        <dbReference type="Proteomes" id="UP000774326"/>
    </source>
</evidence>
<dbReference type="PRINTS" id="PR01210">
    <property type="entry name" value="GGTRANSPTASE"/>
</dbReference>
<reference evidence="2" key="1">
    <citation type="journal article" date="2021" name="Open Biol.">
        <title>Shared evolutionary footprints suggest mitochondrial oxidative damage underlies multiple complex I losses in fungi.</title>
        <authorList>
            <person name="Schikora-Tamarit M.A."/>
            <person name="Marcet-Houben M."/>
            <person name="Nosek J."/>
            <person name="Gabaldon T."/>
        </authorList>
    </citation>
    <scope>NUCLEOTIDE SEQUENCE</scope>
    <source>
        <strain evidence="2">CBS2887</strain>
    </source>
</reference>
<dbReference type="InterPro" id="IPR043138">
    <property type="entry name" value="GGT_lsub"/>
</dbReference>
<comment type="caution">
    <text evidence="2">The sequence shown here is derived from an EMBL/GenBank/DDBJ whole genome shotgun (WGS) entry which is preliminary data.</text>
</comment>
<dbReference type="InterPro" id="IPR029055">
    <property type="entry name" value="Ntn_hydrolases_N"/>
</dbReference>
<sequence>MTSEPFFKYPSRRSTVYSTKGLISSTQPLATSAGLTILNKGGNAVDAAIAVAAALGVTETASTDLGGDAFMIYYEAKTGKVHGLNGCGRSSFKVSLELIEKMKPEDIKDNRLSPESIFSVNVPGGPACWDTALSTFGSGKISWAEVLQPAIELAENGYPISQISAELYRNSQGLIRRANEFHGDEFLNQQVKWFLPNEGLTPPKEGQIMKNPYLASTLKLMQEQGVDAFYEGDIAKDIVKEVQARGGVLDETDLKLHSSTIVFPINYEFLGKKLWEIPPNGSGIVALLALGLIKALDAKKVIDLSKLEHNSAEYLHLIIEVLKLAFKDSEEYVHDPEHALKDFGVSTHDTIAKLLHPDSTYFQTRCQKFNPEKSLQNSDLHSSESHSSGPTSLPDKTFQSDTAYFSVTDSEGNAVSFITSVYHNFGSGIIVPNRGFFLQNRGANFSLLPESKNFIKGGKRPYHTIIPGLITESKGQEQQDSAREQIYATYGIQGGFNQPQAHVQVYLNLLLFGMTPQQSLDAPRISLTPDPRSNHTDAGHGTNGPVSNAVTVVNIEEGIPQEVVDKLKALGHEVRYTTGLARRVFGRGQVIRKESKVGEQLVWGAGSDMRGDGAAVAQW</sequence>
<feature type="region of interest" description="Disordered" evidence="1">
    <location>
        <begin position="522"/>
        <end position="546"/>
    </location>
</feature>
<feature type="region of interest" description="Disordered" evidence="1">
    <location>
        <begin position="373"/>
        <end position="395"/>
    </location>
</feature>
<feature type="compositionally biased region" description="Low complexity" evidence="1">
    <location>
        <begin position="385"/>
        <end position="394"/>
    </location>
</feature>
<gene>
    <name evidence="2" type="ORF">WICPIJ_008613</name>
</gene>
<evidence type="ECO:0008006" key="4">
    <source>
        <dbReference type="Google" id="ProtNLM"/>
    </source>
</evidence>
<protein>
    <recommendedName>
        <fullName evidence="4">Gamma-glutamyltransferase</fullName>
    </recommendedName>
</protein>
<reference evidence="2" key="2">
    <citation type="submission" date="2021-01" db="EMBL/GenBank/DDBJ databases">
        <authorList>
            <person name="Schikora-Tamarit M.A."/>
        </authorList>
    </citation>
    <scope>NUCLEOTIDE SEQUENCE</scope>
    <source>
        <strain evidence="2">CBS2887</strain>
    </source>
</reference>
<keyword evidence="3" id="KW-1185">Reference proteome</keyword>
<dbReference type="Gene3D" id="3.60.20.40">
    <property type="match status" value="1"/>
</dbReference>
<dbReference type="Proteomes" id="UP000774326">
    <property type="component" value="Unassembled WGS sequence"/>
</dbReference>
<dbReference type="EMBL" id="JAEUBG010004911">
    <property type="protein sequence ID" value="KAH3679512.1"/>
    <property type="molecule type" value="Genomic_DNA"/>
</dbReference>
<dbReference type="SUPFAM" id="SSF56235">
    <property type="entry name" value="N-terminal nucleophile aminohydrolases (Ntn hydrolases)"/>
    <property type="match status" value="1"/>
</dbReference>
<name>A0A9P8PXP6_WICPI</name>
<dbReference type="Pfam" id="PF01019">
    <property type="entry name" value="G_glu_transpept"/>
    <property type="match status" value="1"/>
</dbReference>
<dbReference type="PANTHER" id="PTHR43881">
    <property type="entry name" value="GAMMA-GLUTAMYLTRANSPEPTIDASE (AFU_ORTHOLOGUE AFUA_4G13580)"/>
    <property type="match status" value="1"/>
</dbReference>
<evidence type="ECO:0000313" key="2">
    <source>
        <dbReference type="EMBL" id="KAH3679512.1"/>
    </source>
</evidence>
<dbReference type="InterPro" id="IPR043137">
    <property type="entry name" value="GGT_ssub_C"/>
</dbReference>
<dbReference type="PANTHER" id="PTHR43881:SF1">
    <property type="entry name" value="GAMMA-GLUTAMYLTRANSPEPTIDASE (AFU_ORTHOLOGUE AFUA_4G13580)"/>
    <property type="match status" value="1"/>
</dbReference>
<proteinExistence type="predicted"/>
<dbReference type="InterPro" id="IPR052896">
    <property type="entry name" value="GGT-like_enzyme"/>
</dbReference>
<accession>A0A9P8PXP6</accession>
<evidence type="ECO:0000256" key="1">
    <source>
        <dbReference type="SAM" id="MobiDB-lite"/>
    </source>
</evidence>
<dbReference type="AlphaFoldDB" id="A0A9P8PXP6"/>
<dbReference type="OrthoDB" id="2015213at2759"/>
<dbReference type="Gene3D" id="1.10.246.130">
    <property type="match status" value="1"/>
</dbReference>